<dbReference type="OMA" id="SCISIGM"/>
<dbReference type="PANTHER" id="PTHR12607:SF12">
    <property type="entry name" value="APC-LIKE, ISOFORM A-RELATED"/>
    <property type="match status" value="1"/>
</dbReference>
<dbReference type="InterPro" id="IPR026818">
    <property type="entry name" value="Apc_fam"/>
</dbReference>
<dbReference type="GO" id="GO:0001708">
    <property type="term" value="P:cell fate specification"/>
    <property type="evidence" value="ECO:0007669"/>
    <property type="project" value="TreeGrafter"/>
</dbReference>
<dbReference type="STRING" id="74873.A0A084VIX5"/>
<keyword evidence="8" id="KW-1185">Reference proteome</keyword>
<dbReference type="InterPro" id="IPR055142">
    <property type="entry name" value="ZER1-like_C"/>
</dbReference>
<protein>
    <recommendedName>
        <fullName evidence="5">Protein zer-1 homolog-like C-terminal domain-containing protein</fullName>
    </recommendedName>
</protein>
<feature type="repeat" description="ARM" evidence="3">
    <location>
        <begin position="450"/>
        <end position="484"/>
    </location>
</feature>
<evidence type="ECO:0000256" key="1">
    <source>
        <dbReference type="ARBA" id="ARBA00009051"/>
    </source>
</evidence>
<dbReference type="GO" id="GO:0005881">
    <property type="term" value="C:cytoplasmic microtubule"/>
    <property type="evidence" value="ECO:0007669"/>
    <property type="project" value="TreeGrafter"/>
</dbReference>
<feature type="compositionally biased region" description="Polar residues" evidence="4">
    <location>
        <begin position="1528"/>
        <end position="1541"/>
    </location>
</feature>
<dbReference type="Proteomes" id="UP000030765">
    <property type="component" value="Unassembled WGS sequence"/>
</dbReference>
<feature type="compositionally biased region" description="Low complexity" evidence="4">
    <location>
        <begin position="1587"/>
        <end position="1603"/>
    </location>
</feature>
<evidence type="ECO:0000313" key="8">
    <source>
        <dbReference type="Proteomes" id="UP000030765"/>
    </source>
</evidence>
<dbReference type="InterPro" id="IPR000225">
    <property type="entry name" value="Armadillo"/>
</dbReference>
<gene>
    <name evidence="6" type="ORF">ZHAS_00005242</name>
</gene>
<dbReference type="EMBL" id="ATLV01013412">
    <property type="status" value="NOT_ANNOTATED_CDS"/>
    <property type="molecule type" value="Genomic_DNA"/>
</dbReference>
<feature type="region of interest" description="Disordered" evidence="4">
    <location>
        <begin position="1161"/>
        <end position="1199"/>
    </location>
</feature>
<dbReference type="Pfam" id="PF22964">
    <property type="entry name" value="ZER1-like_2nd"/>
    <property type="match status" value="1"/>
</dbReference>
<sequence length="2184" mass="232711">MPRPTEESPGSLGQRTLSPPDSSLDDLELESCIEDLDNLGDLDGGGLARKPHFLDYDNKPPAELVEQHNRLNGSVSPSVAASAAVERLDDASLAHESMPMPHMNASYETPSTLNILPASKKPIPTAIGARGTWPLKDRNSPSRRQQQQQQYQQHHSLNRELSEVGPKMECVYSLLSMLGSTNVLEMSSKFLELSRNEEKCSALRRSGCVPLLVHIIHNEPNEVARKNARHALVNVIRCNVDEASARRELKVLRLIDQLIDYTDVLKEQHAAGPAAPGQEVEQERHPIQAIGTLAKISYDEEHRHAMCQFGALQTIASLIQLDHLVHGAAPDAIKCIEMRRYAIMVLTNLTFGQGNNKALLCSNRSFMQALVSQLGCTELLQVTASVLRNLSWRADSVTKQTLIEIGTVKILTEAAMRCTVENTLKSILSALWNLSNHCTQNRANICEVEGALEFLIDLLTYDAPSKTMSIVENAGGILRNISSHIAQCEQYRRVLREKHCLKILLDQLKSPSLTVVSNACGTLGNLSSENGEDQQFLRDNGAIPMLRSLIYSKHNIISSGSRLALKNLQQHRPAAAVVAGAHGDEKLAEPKDLPSLNVRKQRAMEEELGRAAFYREKVGIDRTGTAEEEEEDVSDDERAKGGAMVETEGELLESEQPINYSLHQDDLHHQQQQQSSSSYDYQETDIDQLTDYSLRYAENQSDSDDEKGEAAYGADPVNMLIPEDSVKCYYTEGTPQIISSATSMSDLRAPAQPASSSFKQVNALKSNPIPIGVGGGAGGGSGGGSGSVGAGIGVDGVGAGPDDLGCNTPDKPFNYCEEGTPDFSRDASLNIIDLSDADGAKGLGVSGTGERKGEPPAGVGLVADDGQVVVVGPVSTKSVSFLNTAEETPLMFSRTSSMGSLSSAEPACIDDKSSIVSEFSRLASGVISPSELPDSPTQTIAHSPRRSVSGSLNSSSVKGFCLPLQEPFDSDRVENGEGGEPPAIRHHQQQQQEQQQQQQQQQHQHQQSAFADTVNKFNVENTPAQFSCATSLSNLSIEEKEPDEGEGVGRAAHIQAIEHNGQCRSSSPVLPNPAELVTRRSTLSDVDSDVGGDDELLASCISIGMNSVKARKETATTATVTNGGPTYANLPLPKAEPPDMLSRSEMLRRYCSETAAARHISGATSTGELSAITIDSGRDQPNGGREPDSDDSSVDESDNNDRLLEECILSGMPKPKHANAGVQQALQRLAPVEKESPFKMMRTNPVAHHLQPLLANDELSPFHVEDSPCNFSTVSALSELTVASDIGTGQTPRPRLDRDNRESVPERNAAAAAVVGNQQLLSSPSVASDEDDHLLEEAIATGAIRKAEMAQHRRRNILERTSPMAHAEFKRLISSPGSTETVNSDDEQQEALLQDAIEQGMNKGKSGLAMRQETERWVVSSSMPMGMNPVESIPDSDRDEDDYQLLAECIQRGMHTVPKVNAVATTRQQQTGVGELAGGLQGLTLNGTRPTATGMQTSNPKNVHTTPVILKDVGAAEVSAGVVSSASYQPQSTGTRASPSGSMVPCPGNIGANTNTTNTAPHRRRNSISSNITAGGLSSAVSCGRVTPEGGAAPPEPATASASGCDLDLPAENMRSRIPSYGRRTEPPPDDSSPQGGEVLLAGSIPVAAPPTTDKHKDPEQMLKSVERFTRELVSQSGHGLSDDETIDGGTQRDATEPQVMFQLGGQVSFPAFSLNVDETDSLMEFVNLPNIEPPSMLHDDELFATSYTATATSLPRAHFLPQFNVAVANLANINSIEPPTMMNESLGSLSSTKWGDGCGGGVAETVGSLPKLISSLSQAGTRCNTPPSAAESGYACGVPVIDDTEHSFDELNRICSRDAEPSLKHISAEPVPPVERSVISSDDKKQATAVTPAKVAGIGTKAPSKERIQRTPQSASSKLPLQRKSSVVTDTSTPKKPAYVSPYGRASGLPLTVRTKGAVVTRPVPAGQKVSTPTVGRTVKEATAGSVEPKDGTKRNSLPSTGRIPSVGHSPGLKSPAASSNESVKQVTKGSAKRVTQAVGRVSSAIRQTTPVGKGIKQPNGGIPKYNATPPQATTVPASPPGTEPKVVLLTRQQTFVNEKPSMAALPHISSAPSSPAKARKAASGEGARARAEVLTRANTTLPQKRSPGTTVHSSRISRIPPASTRLPSASVGLTGTRKDGGG</sequence>
<evidence type="ECO:0000313" key="7">
    <source>
        <dbReference type="EnsemblMetazoa" id="ASIC005242-PA"/>
    </source>
</evidence>
<evidence type="ECO:0000256" key="4">
    <source>
        <dbReference type="SAM" id="MobiDB-lite"/>
    </source>
</evidence>
<dbReference type="SUPFAM" id="SSF48371">
    <property type="entry name" value="ARM repeat"/>
    <property type="match status" value="1"/>
</dbReference>
<feature type="region of interest" description="Disordered" evidence="4">
    <location>
        <begin position="619"/>
        <end position="642"/>
    </location>
</feature>
<evidence type="ECO:0000256" key="2">
    <source>
        <dbReference type="ARBA" id="ARBA00022687"/>
    </source>
</evidence>
<dbReference type="GO" id="GO:0090090">
    <property type="term" value="P:negative regulation of canonical Wnt signaling pathway"/>
    <property type="evidence" value="ECO:0007669"/>
    <property type="project" value="TreeGrafter"/>
</dbReference>
<dbReference type="Gene3D" id="1.25.10.10">
    <property type="entry name" value="Leucine-rich Repeat Variant"/>
    <property type="match status" value="1"/>
</dbReference>
<dbReference type="VEuPathDB" id="VectorBase:ASIS006411"/>
<feature type="region of interest" description="Disordered" evidence="4">
    <location>
        <begin position="1673"/>
        <end position="1692"/>
    </location>
</feature>
<dbReference type="GO" id="GO:0016477">
    <property type="term" value="P:cell migration"/>
    <property type="evidence" value="ECO:0007669"/>
    <property type="project" value="TreeGrafter"/>
</dbReference>
<name>A0A084VIX5_ANOSI</name>
<feature type="region of interest" description="Disordered" evidence="4">
    <location>
        <begin position="1285"/>
        <end position="1307"/>
    </location>
</feature>
<reference evidence="6 8" key="1">
    <citation type="journal article" date="2014" name="BMC Genomics">
        <title>Genome sequence of Anopheles sinensis provides insight into genetics basis of mosquito competence for malaria parasites.</title>
        <authorList>
            <person name="Zhou D."/>
            <person name="Zhang D."/>
            <person name="Ding G."/>
            <person name="Shi L."/>
            <person name="Hou Q."/>
            <person name="Ye Y."/>
            <person name="Xu Y."/>
            <person name="Zhou H."/>
            <person name="Xiong C."/>
            <person name="Li S."/>
            <person name="Yu J."/>
            <person name="Hong S."/>
            <person name="Yu X."/>
            <person name="Zou P."/>
            <person name="Chen C."/>
            <person name="Chang X."/>
            <person name="Wang W."/>
            <person name="Lv Y."/>
            <person name="Sun Y."/>
            <person name="Ma L."/>
            <person name="Shen B."/>
            <person name="Zhu C."/>
        </authorList>
    </citation>
    <scope>NUCLEOTIDE SEQUENCE [LARGE SCALE GENOMIC DNA]</scope>
</reference>
<reference evidence="7" key="2">
    <citation type="submission" date="2020-05" db="UniProtKB">
        <authorList>
            <consortium name="EnsemblMetazoa"/>
        </authorList>
    </citation>
    <scope>IDENTIFICATION</scope>
</reference>
<feature type="domain" description="Protein zer-1 homolog-like C-terminal" evidence="5">
    <location>
        <begin position="367"/>
        <end position="532"/>
    </location>
</feature>
<evidence type="ECO:0000259" key="5">
    <source>
        <dbReference type="Pfam" id="PF22964"/>
    </source>
</evidence>
<feature type="repeat" description="ARM" evidence="3">
    <location>
        <begin position="499"/>
        <end position="541"/>
    </location>
</feature>
<feature type="compositionally biased region" description="Acidic residues" evidence="4">
    <location>
        <begin position="1188"/>
        <end position="1198"/>
    </location>
</feature>
<evidence type="ECO:0000256" key="3">
    <source>
        <dbReference type="PROSITE-ProRule" id="PRU00259"/>
    </source>
</evidence>
<feature type="compositionally biased region" description="Low complexity" evidence="4">
    <location>
        <begin position="989"/>
        <end position="1007"/>
    </location>
</feature>
<dbReference type="GO" id="GO:0007399">
    <property type="term" value="P:nervous system development"/>
    <property type="evidence" value="ECO:0007669"/>
    <property type="project" value="TreeGrafter"/>
</dbReference>
<dbReference type="OrthoDB" id="5918429at2759"/>
<organism evidence="6">
    <name type="scientific">Anopheles sinensis</name>
    <name type="common">Mosquito</name>
    <dbReference type="NCBI Taxonomy" id="74873"/>
    <lineage>
        <taxon>Eukaryota</taxon>
        <taxon>Metazoa</taxon>
        <taxon>Ecdysozoa</taxon>
        <taxon>Arthropoda</taxon>
        <taxon>Hexapoda</taxon>
        <taxon>Insecta</taxon>
        <taxon>Pterygota</taxon>
        <taxon>Neoptera</taxon>
        <taxon>Endopterygota</taxon>
        <taxon>Diptera</taxon>
        <taxon>Nematocera</taxon>
        <taxon>Culicoidea</taxon>
        <taxon>Culicidae</taxon>
        <taxon>Anophelinae</taxon>
        <taxon>Anopheles</taxon>
    </lineage>
</organism>
<dbReference type="VEuPathDB" id="VectorBase:ASIC005242"/>
<dbReference type="InterPro" id="IPR011989">
    <property type="entry name" value="ARM-like"/>
</dbReference>
<feature type="compositionally biased region" description="Basic and acidic residues" evidence="4">
    <location>
        <begin position="1294"/>
        <end position="1305"/>
    </location>
</feature>
<proteinExistence type="inferred from homology"/>
<dbReference type="FunFam" id="1.25.10.10:FF:000305">
    <property type="entry name" value="Adenomatous polyposis coli"/>
    <property type="match status" value="1"/>
</dbReference>
<feature type="region of interest" description="Disordered" evidence="4">
    <location>
        <begin position="2107"/>
        <end position="2184"/>
    </location>
</feature>
<dbReference type="PANTHER" id="PTHR12607">
    <property type="entry name" value="ADENOMATOUS POLYPOSIS COLI PROTEIN FAMILY"/>
    <property type="match status" value="1"/>
</dbReference>
<feature type="region of interest" description="Disordered" evidence="4">
    <location>
        <begin position="1874"/>
        <end position="1942"/>
    </location>
</feature>
<feature type="compositionally biased region" description="Polar residues" evidence="4">
    <location>
        <begin position="2018"/>
        <end position="2030"/>
    </location>
</feature>
<feature type="region of interest" description="Disordered" evidence="4">
    <location>
        <begin position="1"/>
        <end position="26"/>
    </location>
</feature>
<dbReference type="InterPro" id="IPR016024">
    <property type="entry name" value="ARM-type_fold"/>
</dbReference>
<feature type="compositionally biased region" description="Polar residues" evidence="4">
    <location>
        <begin position="2138"/>
        <end position="2158"/>
    </location>
</feature>
<accession>A0A084VIX5</accession>
<dbReference type="InterPro" id="IPR009223">
    <property type="entry name" value="APC_rpt"/>
</dbReference>
<feature type="region of interest" description="Disordered" evidence="4">
    <location>
        <begin position="966"/>
        <end position="1009"/>
    </location>
</feature>
<feature type="compositionally biased region" description="Polar residues" evidence="4">
    <location>
        <begin position="11"/>
        <end position="21"/>
    </location>
</feature>
<dbReference type="GO" id="GO:0007026">
    <property type="term" value="P:negative regulation of microtubule depolymerization"/>
    <property type="evidence" value="ECO:0007669"/>
    <property type="project" value="TreeGrafter"/>
</dbReference>
<comment type="similarity">
    <text evidence="1">Belongs to the adenomatous polyposis coli (APC) family.</text>
</comment>
<dbReference type="GO" id="GO:0008017">
    <property type="term" value="F:microtubule binding"/>
    <property type="evidence" value="ECO:0007669"/>
    <property type="project" value="TreeGrafter"/>
</dbReference>
<dbReference type="SMART" id="SM00185">
    <property type="entry name" value="ARM"/>
    <property type="match status" value="7"/>
</dbReference>
<feature type="compositionally biased region" description="Low complexity" evidence="4">
    <location>
        <begin position="2111"/>
        <end position="2128"/>
    </location>
</feature>
<dbReference type="EMBL" id="KE524855">
    <property type="protein sequence ID" value="KFB37919.1"/>
    <property type="molecule type" value="Genomic_DNA"/>
</dbReference>
<feature type="region of interest" description="Disordered" evidence="4">
    <location>
        <begin position="1964"/>
        <end position="2083"/>
    </location>
</feature>
<dbReference type="InterPro" id="IPR041257">
    <property type="entry name" value="APC_rep"/>
</dbReference>
<dbReference type="GO" id="GO:0030877">
    <property type="term" value="C:beta-catenin destruction complex"/>
    <property type="evidence" value="ECO:0007669"/>
    <property type="project" value="TreeGrafter"/>
</dbReference>
<dbReference type="GO" id="GO:0008013">
    <property type="term" value="F:beta-catenin binding"/>
    <property type="evidence" value="ECO:0007669"/>
    <property type="project" value="InterPro"/>
</dbReference>
<keyword evidence="2" id="KW-0879">Wnt signaling pathway</keyword>
<evidence type="ECO:0000313" key="6">
    <source>
        <dbReference type="EMBL" id="KFB37919.1"/>
    </source>
</evidence>
<dbReference type="Pfam" id="PF05923">
    <property type="entry name" value="APC_r"/>
    <property type="match status" value="3"/>
</dbReference>
<feature type="region of interest" description="Disordered" evidence="4">
    <location>
        <begin position="126"/>
        <end position="160"/>
    </location>
</feature>
<dbReference type="GO" id="GO:0016342">
    <property type="term" value="C:catenin complex"/>
    <property type="evidence" value="ECO:0007669"/>
    <property type="project" value="TreeGrafter"/>
</dbReference>
<feature type="region of interest" description="Disordered" evidence="4">
    <location>
        <begin position="1523"/>
        <end position="1639"/>
    </location>
</feature>
<feature type="compositionally biased region" description="Acidic residues" evidence="4">
    <location>
        <begin position="626"/>
        <end position="635"/>
    </location>
</feature>
<dbReference type="EnsemblMetazoa" id="ASIC005242-RA">
    <property type="protein sequence ID" value="ASIC005242-PA"/>
    <property type="gene ID" value="ASIC005242"/>
</dbReference>
<dbReference type="Pfam" id="PF18797">
    <property type="entry name" value="APC_rep"/>
    <property type="match status" value="1"/>
</dbReference>
<dbReference type="PROSITE" id="PS50176">
    <property type="entry name" value="ARM_REPEAT"/>
    <property type="match status" value="2"/>
</dbReference>
<dbReference type="GO" id="GO:0016055">
    <property type="term" value="P:Wnt signaling pathway"/>
    <property type="evidence" value="ECO:0007669"/>
    <property type="project" value="UniProtKB-KW"/>
</dbReference>
<dbReference type="GO" id="GO:0007389">
    <property type="term" value="P:pattern specification process"/>
    <property type="evidence" value="ECO:0007669"/>
    <property type="project" value="TreeGrafter"/>
</dbReference>
<feature type="region of interest" description="Disordered" evidence="4">
    <location>
        <begin position="926"/>
        <end position="954"/>
    </location>
</feature>
<feature type="compositionally biased region" description="Polar residues" evidence="4">
    <location>
        <begin position="1911"/>
        <end position="1935"/>
    </location>
</feature>